<keyword evidence="4" id="KW-1185">Reference proteome</keyword>
<proteinExistence type="inferred from homology"/>
<dbReference type="InterPro" id="IPR045886">
    <property type="entry name" value="ThiF/MoeB/HesA"/>
</dbReference>
<dbReference type="InterPro" id="IPR000594">
    <property type="entry name" value="ThiF_NAD_FAD-bd"/>
</dbReference>
<sequence>MSRYARQMKLPEVGSEGQARLCRSHVAVVGAGGLGCPVLQYLAGAGVGQITLLDPDIVEESNLHRQPLYRMDDIGRAKADVAADFVRSTNPDVMITALAQPLGPTAAPQLATDADVVIDAADSFAVTYILSDACRATGTPLVSASVLGQSGYVGGFCGDAPSVRALFPELPAKAGNCSTDGVLGPVVGTIGALQAQMTIHILLGLKSTVLGRIVTLDLAGYRFGGFTFRGTPEPENSIPFIAAAMLTAEDLVIELRSATEAPEPFSPTAIRIAPETVVDLPPSASRRTVLCCASGLRASRAASALALSGHEHLALIASSASA</sequence>
<dbReference type="InterPro" id="IPR001763">
    <property type="entry name" value="Rhodanese-like_dom"/>
</dbReference>
<dbReference type="InterPro" id="IPR035985">
    <property type="entry name" value="Ubiquitin-activating_enz"/>
</dbReference>
<dbReference type="PANTHER" id="PTHR10953:SF102">
    <property type="entry name" value="ADENYLYLTRANSFERASE AND SULFURTRANSFERASE MOCS3"/>
    <property type="match status" value="1"/>
</dbReference>
<protein>
    <submittedName>
        <fullName evidence="3">HesA/MoeB/ThiF family protein</fullName>
    </submittedName>
</protein>
<dbReference type="InterPro" id="IPR036873">
    <property type="entry name" value="Rhodanese-like_dom_sf"/>
</dbReference>
<evidence type="ECO:0000256" key="1">
    <source>
        <dbReference type="ARBA" id="ARBA00009919"/>
    </source>
</evidence>
<dbReference type="RefSeq" id="WP_161862579.1">
    <property type="nucleotide sequence ID" value="NZ_CP046620.1"/>
</dbReference>
<accession>A0A6P1T2Y5</accession>
<dbReference type="SUPFAM" id="SSF69572">
    <property type="entry name" value="Activating enzymes of the ubiquitin-like proteins"/>
    <property type="match status" value="1"/>
</dbReference>
<dbReference type="PROSITE" id="PS50206">
    <property type="entry name" value="RHODANESE_3"/>
    <property type="match status" value="1"/>
</dbReference>
<dbReference type="KEGG" id="amaq:GO499_12995"/>
<dbReference type="GO" id="GO:0005737">
    <property type="term" value="C:cytoplasm"/>
    <property type="evidence" value="ECO:0007669"/>
    <property type="project" value="TreeGrafter"/>
</dbReference>
<dbReference type="GO" id="GO:0016779">
    <property type="term" value="F:nucleotidyltransferase activity"/>
    <property type="evidence" value="ECO:0007669"/>
    <property type="project" value="TreeGrafter"/>
</dbReference>
<dbReference type="GO" id="GO:0008641">
    <property type="term" value="F:ubiquitin-like modifier activating enzyme activity"/>
    <property type="evidence" value="ECO:0007669"/>
    <property type="project" value="InterPro"/>
</dbReference>
<evidence type="ECO:0000313" key="3">
    <source>
        <dbReference type="EMBL" id="QHQ36023.1"/>
    </source>
</evidence>
<evidence type="ECO:0000313" key="4">
    <source>
        <dbReference type="Proteomes" id="UP000464495"/>
    </source>
</evidence>
<feature type="domain" description="Rhodanese" evidence="2">
    <location>
        <begin position="246"/>
        <end position="317"/>
    </location>
</feature>
<dbReference type="GO" id="GO:0004792">
    <property type="term" value="F:thiosulfate-cyanide sulfurtransferase activity"/>
    <property type="evidence" value="ECO:0007669"/>
    <property type="project" value="TreeGrafter"/>
</dbReference>
<dbReference type="SUPFAM" id="SSF52821">
    <property type="entry name" value="Rhodanese/Cell cycle control phosphatase"/>
    <property type="match status" value="1"/>
</dbReference>
<dbReference type="CDD" id="cd00757">
    <property type="entry name" value="ThiF_MoeB_HesA_family"/>
    <property type="match status" value="1"/>
</dbReference>
<reference evidence="3 4" key="1">
    <citation type="submission" date="2019-12" db="EMBL/GenBank/DDBJ databases">
        <title>Complete genome sequence of Algicella marina strain 9Alg 56(T) isolated from the red alga Tichocarpus crinitus.</title>
        <authorList>
            <person name="Kim S.-G."/>
            <person name="Nedashkovskaya O.I."/>
        </authorList>
    </citation>
    <scope>NUCLEOTIDE SEQUENCE [LARGE SCALE GENOMIC DNA]</scope>
    <source>
        <strain evidence="3 4">9Alg 56</strain>
    </source>
</reference>
<gene>
    <name evidence="3" type="ORF">GO499_12995</name>
</gene>
<dbReference type="AlphaFoldDB" id="A0A6P1T2Y5"/>
<dbReference type="EMBL" id="CP046620">
    <property type="protein sequence ID" value="QHQ36023.1"/>
    <property type="molecule type" value="Genomic_DNA"/>
</dbReference>
<dbReference type="PANTHER" id="PTHR10953">
    <property type="entry name" value="UBIQUITIN-ACTIVATING ENZYME E1"/>
    <property type="match status" value="1"/>
</dbReference>
<comment type="similarity">
    <text evidence="1">Belongs to the HesA/MoeB/ThiF family.</text>
</comment>
<dbReference type="Proteomes" id="UP000464495">
    <property type="component" value="Chromosome"/>
</dbReference>
<evidence type="ECO:0000259" key="2">
    <source>
        <dbReference type="PROSITE" id="PS50206"/>
    </source>
</evidence>
<dbReference type="FunFam" id="3.40.50.720:FF:000080">
    <property type="entry name" value="Thiazole biosynthesis adenylyltransferase ThiF"/>
    <property type="match status" value="1"/>
</dbReference>
<name>A0A6P1T2Y5_9RHOB</name>
<dbReference type="Pfam" id="PF00899">
    <property type="entry name" value="ThiF"/>
    <property type="match status" value="1"/>
</dbReference>
<organism evidence="3 4">
    <name type="scientific">Algicella marina</name>
    <dbReference type="NCBI Taxonomy" id="2683284"/>
    <lineage>
        <taxon>Bacteria</taxon>
        <taxon>Pseudomonadati</taxon>
        <taxon>Pseudomonadota</taxon>
        <taxon>Alphaproteobacteria</taxon>
        <taxon>Rhodobacterales</taxon>
        <taxon>Paracoccaceae</taxon>
        <taxon>Algicella</taxon>
    </lineage>
</organism>
<dbReference type="Gene3D" id="3.40.50.720">
    <property type="entry name" value="NAD(P)-binding Rossmann-like Domain"/>
    <property type="match status" value="1"/>
</dbReference>